<comment type="caution">
    <text evidence="1">The sequence shown here is derived from an EMBL/GenBank/DDBJ whole genome shotgun (WGS) entry which is preliminary data.</text>
</comment>
<organism evidence="1 2">
    <name type="scientific">Saccharothrix australiensis</name>
    <dbReference type="NCBI Taxonomy" id="2072"/>
    <lineage>
        <taxon>Bacteria</taxon>
        <taxon>Bacillati</taxon>
        <taxon>Actinomycetota</taxon>
        <taxon>Actinomycetes</taxon>
        <taxon>Pseudonocardiales</taxon>
        <taxon>Pseudonocardiaceae</taxon>
        <taxon>Saccharothrix</taxon>
    </lineage>
</organism>
<reference evidence="1 2" key="1">
    <citation type="submission" date="2018-10" db="EMBL/GenBank/DDBJ databases">
        <title>Sequencing the genomes of 1000 actinobacteria strains.</title>
        <authorList>
            <person name="Klenk H.-P."/>
        </authorList>
    </citation>
    <scope>NUCLEOTIDE SEQUENCE [LARGE SCALE GENOMIC DNA]</scope>
    <source>
        <strain evidence="1 2">DSM 43800</strain>
    </source>
</reference>
<dbReference type="AlphaFoldDB" id="A0A495VYH1"/>
<accession>A0A495VYH1</accession>
<evidence type="ECO:0008006" key="3">
    <source>
        <dbReference type="Google" id="ProtNLM"/>
    </source>
</evidence>
<dbReference type="OrthoDB" id="3482507at2"/>
<evidence type="ECO:0000313" key="1">
    <source>
        <dbReference type="EMBL" id="RKT54254.1"/>
    </source>
</evidence>
<keyword evidence="2" id="KW-1185">Reference proteome</keyword>
<dbReference type="RefSeq" id="WP_147455113.1">
    <property type="nucleotide sequence ID" value="NZ_RBXO01000001.1"/>
</dbReference>
<sequence length="207" mass="22694">MLPVPRRSVVPPAHHRAILAVDVERSTALTNPGRARMRHSVHDLLVRALAAGGVGAEHHEGLVDTGDGVLALLRPVEAASKARLLGRVVPTLSRLLDDHRVMVPDEGFRLRVVVHAGEVHRDRYGWFGEALDVAFRLLNAPATKERLRTSAGALVLVVSDEIHRSVVRHGYDGIDATAFEPLRDPLGPAGWTHLPVLVRDREGDRLR</sequence>
<evidence type="ECO:0000313" key="2">
    <source>
        <dbReference type="Proteomes" id="UP000282084"/>
    </source>
</evidence>
<dbReference type="Proteomes" id="UP000282084">
    <property type="component" value="Unassembled WGS sequence"/>
</dbReference>
<protein>
    <recommendedName>
        <fullName evidence="3">Class 3 adenylate cyclase</fullName>
    </recommendedName>
</protein>
<dbReference type="InterPro" id="IPR029787">
    <property type="entry name" value="Nucleotide_cyclase"/>
</dbReference>
<dbReference type="Gene3D" id="3.30.70.1230">
    <property type="entry name" value="Nucleotide cyclase"/>
    <property type="match status" value="1"/>
</dbReference>
<name>A0A495VYH1_9PSEU</name>
<proteinExistence type="predicted"/>
<dbReference type="EMBL" id="RBXO01000001">
    <property type="protein sequence ID" value="RKT54254.1"/>
    <property type="molecule type" value="Genomic_DNA"/>
</dbReference>
<dbReference type="SUPFAM" id="SSF55073">
    <property type="entry name" value="Nucleotide cyclase"/>
    <property type="match status" value="1"/>
</dbReference>
<gene>
    <name evidence="1" type="ORF">C8E97_2870</name>
</gene>